<keyword evidence="13" id="KW-1185">Reference proteome</keyword>
<reference evidence="12 13" key="1">
    <citation type="submission" date="2020-08" db="EMBL/GenBank/DDBJ databases">
        <title>Genomic Encyclopedia of Type Strains, Phase IV (KMG-IV): sequencing the most valuable type-strain genomes for metagenomic binning, comparative biology and taxonomic classification.</title>
        <authorList>
            <person name="Goeker M."/>
        </authorList>
    </citation>
    <scope>NUCLEOTIDE SEQUENCE [LARGE SCALE GENOMIC DNA]</scope>
    <source>
        <strain evidence="12 13">DSM 25966</strain>
    </source>
</reference>
<dbReference type="Pfam" id="PF01926">
    <property type="entry name" value="MMR_HSR1"/>
    <property type="match status" value="1"/>
</dbReference>
<comment type="function">
    <text evidence="10">Necessary for normal cell division and for the maintenance of normal septation.</text>
</comment>
<keyword evidence="7 10" id="KW-0342">GTP-binding</keyword>
<dbReference type="InterPro" id="IPR006073">
    <property type="entry name" value="GTP-bd"/>
</dbReference>
<evidence type="ECO:0000256" key="7">
    <source>
        <dbReference type="ARBA" id="ARBA00023134"/>
    </source>
</evidence>
<dbReference type="GO" id="GO:0000917">
    <property type="term" value="P:division septum assembly"/>
    <property type="evidence" value="ECO:0007669"/>
    <property type="project" value="UniProtKB-KW"/>
</dbReference>
<proteinExistence type="inferred from homology"/>
<dbReference type="InterPro" id="IPR030393">
    <property type="entry name" value="G_ENGB_dom"/>
</dbReference>
<dbReference type="GO" id="GO:0005525">
    <property type="term" value="F:GTP binding"/>
    <property type="evidence" value="ECO:0007669"/>
    <property type="project" value="UniProtKB-UniRule"/>
</dbReference>
<dbReference type="PANTHER" id="PTHR11649:SF13">
    <property type="entry name" value="ENGB-TYPE G DOMAIN-CONTAINING PROTEIN"/>
    <property type="match status" value="1"/>
</dbReference>
<evidence type="ECO:0000256" key="5">
    <source>
        <dbReference type="ARBA" id="ARBA00022741"/>
    </source>
</evidence>
<protein>
    <recommendedName>
        <fullName evidence="10">Probable GTP-binding protein EngB</fullName>
    </recommendedName>
</protein>
<keyword evidence="6" id="KW-0460">Magnesium</keyword>
<dbReference type="InterPro" id="IPR027417">
    <property type="entry name" value="P-loop_NTPase"/>
</dbReference>
<dbReference type="CDD" id="cd01876">
    <property type="entry name" value="YihA_EngB"/>
    <property type="match status" value="1"/>
</dbReference>
<evidence type="ECO:0000256" key="10">
    <source>
        <dbReference type="HAMAP-Rule" id="MF_00321"/>
    </source>
</evidence>
<dbReference type="PROSITE" id="PS51706">
    <property type="entry name" value="G_ENGB"/>
    <property type="match status" value="1"/>
</dbReference>
<keyword evidence="4" id="KW-0479">Metal-binding</keyword>
<evidence type="ECO:0000256" key="3">
    <source>
        <dbReference type="ARBA" id="ARBA00022618"/>
    </source>
</evidence>
<organism evidence="12 13">
    <name type="scientific">Kaistia hirudinis</name>
    <dbReference type="NCBI Taxonomy" id="1293440"/>
    <lineage>
        <taxon>Bacteria</taxon>
        <taxon>Pseudomonadati</taxon>
        <taxon>Pseudomonadota</taxon>
        <taxon>Alphaproteobacteria</taxon>
        <taxon>Hyphomicrobiales</taxon>
        <taxon>Kaistiaceae</taxon>
        <taxon>Kaistia</taxon>
    </lineage>
</organism>
<evidence type="ECO:0000313" key="12">
    <source>
        <dbReference type="EMBL" id="MBB3933764.1"/>
    </source>
</evidence>
<dbReference type="InterPro" id="IPR019987">
    <property type="entry name" value="GTP-bd_ribosome_bio_YsxC"/>
</dbReference>
<evidence type="ECO:0000256" key="1">
    <source>
        <dbReference type="ARBA" id="ARBA00001946"/>
    </source>
</evidence>
<sequence length="213" mass="23167">MPEISPEELDRIEAGRLFFAKAWNFVLSAPTIEALPPIGDVEIAFAGRSNVGKSSLINALTGRNGLARTSNTPGRTQELNFFTSGDGISIVDMPGYGYAEAPKKLVESWNKLIRAYLRGRVSLRRVYVLIDSRHGLKANDAVTLDLLDEMAVSYQIVLTKADKLKTGELERVTDETAKKIARRPAAHPVLLATSSSTGLGMDLLRAEIVSLAV</sequence>
<dbReference type="Proteomes" id="UP000553963">
    <property type="component" value="Unassembled WGS sequence"/>
</dbReference>
<evidence type="ECO:0000313" key="13">
    <source>
        <dbReference type="Proteomes" id="UP000553963"/>
    </source>
</evidence>
<evidence type="ECO:0000259" key="11">
    <source>
        <dbReference type="PROSITE" id="PS51706"/>
    </source>
</evidence>
<dbReference type="PANTHER" id="PTHR11649">
    <property type="entry name" value="MSS1/TRME-RELATED GTP-BINDING PROTEIN"/>
    <property type="match status" value="1"/>
</dbReference>
<keyword evidence="9 10" id="KW-0131">Cell cycle</keyword>
<feature type="domain" description="EngB-type G" evidence="11">
    <location>
        <begin position="39"/>
        <end position="213"/>
    </location>
</feature>
<accession>A0A840AVW7</accession>
<dbReference type="NCBIfam" id="TIGR03598">
    <property type="entry name" value="GTPase_YsxC"/>
    <property type="match status" value="1"/>
</dbReference>
<name>A0A840AVW7_9HYPH</name>
<comment type="similarity">
    <text evidence="2 10">Belongs to the TRAFAC class TrmE-Era-EngA-EngB-Septin-like GTPase superfamily. EngB GTPase family.</text>
</comment>
<dbReference type="Gene3D" id="3.40.50.300">
    <property type="entry name" value="P-loop containing nucleotide triphosphate hydrolases"/>
    <property type="match status" value="1"/>
</dbReference>
<dbReference type="EMBL" id="JACIDS010000008">
    <property type="protein sequence ID" value="MBB3933764.1"/>
    <property type="molecule type" value="Genomic_DNA"/>
</dbReference>
<dbReference type="SUPFAM" id="SSF52540">
    <property type="entry name" value="P-loop containing nucleoside triphosphate hydrolases"/>
    <property type="match status" value="1"/>
</dbReference>
<dbReference type="HAMAP" id="MF_00321">
    <property type="entry name" value="GTPase_EngB"/>
    <property type="match status" value="1"/>
</dbReference>
<dbReference type="RefSeq" id="WP_183401425.1">
    <property type="nucleotide sequence ID" value="NZ_JACIDS010000008.1"/>
</dbReference>
<evidence type="ECO:0000256" key="2">
    <source>
        <dbReference type="ARBA" id="ARBA00009638"/>
    </source>
</evidence>
<evidence type="ECO:0000256" key="9">
    <source>
        <dbReference type="ARBA" id="ARBA00023306"/>
    </source>
</evidence>
<evidence type="ECO:0000256" key="6">
    <source>
        <dbReference type="ARBA" id="ARBA00022842"/>
    </source>
</evidence>
<evidence type="ECO:0000256" key="8">
    <source>
        <dbReference type="ARBA" id="ARBA00023210"/>
    </source>
</evidence>
<keyword evidence="3 10" id="KW-0132">Cell division</keyword>
<keyword evidence="5 10" id="KW-0547">Nucleotide-binding</keyword>
<dbReference type="AlphaFoldDB" id="A0A840AVW7"/>
<comment type="caution">
    <text evidence="12">The sequence shown here is derived from an EMBL/GenBank/DDBJ whole genome shotgun (WGS) entry which is preliminary data.</text>
</comment>
<keyword evidence="8 10" id="KW-0717">Septation</keyword>
<dbReference type="GO" id="GO:0005829">
    <property type="term" value="C:cytosol"/>
    <property type="evidence" value="ECO:0007669"/>
    <property type="project" value="TreeGrafter"/>
</dbReference>
<comment type="cofactor">
    <cofactor evidence="1">
        <name>Mg(2+)</name>
        <dbReference type="ChEBI" id="CHEBI:18420"/>
    </cofactor>
</comment>
<evidence type="ECO:0000256" key="4">
    <source>
        <dbReference type="ARBA" id="ARBA00022723"/>
    </source>
</evidence>
<gene>
    <name evidence="10" type="primary">engB</name>
    <name evidence="12" type="ORF">GGR25_004842</name>
</gene>
<dbReference type="GO" id="GO:0046872">
    <property type="term" value="F:metal ion binding"/>
    <property type="evidence" value="ECO:0007669"/>
    <property type="project" value="UniProtKB-KW"/>
</dbReference>